<feature type="region of interest" description="Disordered" evidence="1">
    <location>
        <begin position="148"/>
        <end position="170"/>
    </location>
</feature>
<sequence length="1010" mass="109548">MTENQIPKDESSQETMNSGKLETVNNTGSDTLSQDESVADSVDVEQITTPANASDNTQASETKNTNKKIKNDGKVASFRVSQALYKTILTNLQVILVVFVVGLIGWMAWYLSPLTASNTTYNAEANENAVSLVVDNLGMADVVNQANSQNTNSQSTNANLSSSVNATPAKTCDLTQPKNQARFTDSINRVNQSLLSLYQQKRLANQYQLQTASLWQQACEQHINEDALAFALKTLASPERLLQLQWREQQPNRRNQNDPNVAHMPTNWLTQTNPWYGLPGCVYIKTAKTADNQTGYLYVDNRSNTMTDTGDVDPLTQLCNNPRLIPVSVKSLAVKPLTGAATLPNAGVANANNAFNQTKNDIQNQANGVLQTLQDKPTQDPKKRIASTSKTEVALPTNLGLMYSELSNIHASHFDRQLLDAYQSYQQKNDQRSWWQKLTAPPINSINVDGSDIKIGYNMALTLSPAVQTTAQQVADCVTNNPNGTDCNNVLSPALQNVAGGMYENALVRSIGIAVIDVKTQGVLALASADSNCYRADNGDTTIKPTGCPILWKKDWSKQNLMNHALYQTVYPGSTVKTVQALAMVRANPRFKNMQTPEAQYLKQVMASSSTEKVANFLYCHRTTSAMSLQRDRQGICPGMPAFKKASDDMGWSVNCADKGGVNCGFKDLLFGKAYNSDPMLQSRYFSGVLLTDGKQDYTTKQLQFTESQVASCVKANGGRMNGACRQGGDMLNASMNQVFGAGNAKTSVLGVSDMFANLLIADNGATQRRGVHLIEDLWGVNQIPLRPKAWRGDAQSQETLTKATSQLGAMPLGINQSDARGALNLLSGTLLAGTGLGGGNGTAFAACNQAIGSCAWTKGVMVGKTGTPGFNYPTRQNGRSFYTPNVTASMVANLCNNADIRAGKAQPPVACYARPYKWFVYGLKDKNGKWDKAVAVLVERNWTKNGLVDDPRDGINRAVQAGMILAKQMYQSSAISRPASANPRADLVASPMTDATQAVKKTQTHQSKS</sequence>
<dbReference type="EMBL" id="LZMT01000034">
    <property type="protein sequence ID" value="OBX62407.1"/>
    <property type="molecule type" value="Genomic_DNA"/>
</dbReference>
<name>A0AA91FHL6_FAUOS</name>
<keyword evidence="2" id="KW-1133">Transmembrane helix</keyword>
<feature type="compositionally biased region" description="Low complexity" evidence="1">
    <location>
        <begin position="148"/>
        <end position="163"/>
    </location>
</feature>
<dbReference type="SUPFAM" id="SSF56601">
    <property type="entry name" value="beta-lactamase/transpeptidase-like"/>
    <property type="match status" value="1"/>
</dbReference>
<feature type="compositionally biased region" description="Basic and acidic residues" evidence="1">
    <location>
        <begin position="1"/>
        <end position="11"/>
    </location>
</feature>
<keyword evidence="2" id="KW-0812">Transmembrane</keyword>
<proteinExistence type="predicted"/>
<evidence type="ECO:0008006" key="4">
    <source>
        <dbReference type="Google" id="ProtNLM"/>
    </source>
</evidence>
<feature type="region of interest" description="Disordered" evidence="1">
    <location>
        <begin position="1"/>
        <end position="66"/>
    </location>
</feature>
<protein>
    <recommendedName>
        <fullName evidence="4">Penicillin-binding protein transpeptidase domain-containing protein</fullName>
    </recommendedName>
</protein>
<evidence type="ECO:0000256" key="1">
    <source>
        <dbReference type="SAM" id="MobiDB-lite"/>
    </source>
</evidence>
<feature type="compositionally biased region" description="Polar residues" evidence="1">
    <location>
        <begin position="46"/>
        <end position="63"/>
    </location>
</feature>
<feature type="compositionally biased region" description="Polar residues" evidence="1">
    <location>
        <begin position="13"/>
        <end position="36"/>
    </location>
</feature>
<dbReference type="Gene3D" id="3.40.710.10">
    <property type="entry name" value="DD-peptidase/beta-lactamase superfamily"/>
    <property type="match status" value="1"/>
</dbReference>
<reference evidence="3" key="1">
    <citation type="submission" date="2016-06" db="EMBL/GenBank/DDBJ databases">
        <title>Draft genome of Moraxella osloensis CCUG 67237.</title>
        <authorList>
            <person name="Salva-Serra F."/>
            <person name="Engstrom-Jakobsson H."/>
            <person name="Thorell K."/>
            <person name="Gonzales-Siles L."/>
            <person name="Karlsson R."/>
            <person name="Boulund F."/>
            <person name="Engstrand L."/>
            <person name="Kristiansson E."/>
            <person name="Moore E."/>
        </authorList>
    </citation>
    <scope>NUCLEOTIDE SEQUENCE [LARGE SCALE GENOMIC DNA]</scope>
    <source>
        <strain evidence="3">CCUG 67237</strain>
    </source>
</reference>
<evidence type="ECO:0000256" key="2">
    <source>
        <dbReference type="SAM" id="Phobius"/>
    </source>
</evidence>
<feature type="transmembrane region" description="Helical" evidence="2">
    <location>
        <begin position="88"/>
        <end position="111"/>
    </location>
</feature>
<feature type="compositionally biased region" description="Polar residues" evidence="1">
    <location>
        <begin position="994"/>
        <end position="1010"/>
    </location>
</feature>
<dbReference type="InterPro" id="IPR012338">
    <property type="entry name" value="Beta-lactam/transpept-like"/>
</dbReference>
<dbReference type="AlphaFoldDB" id="A0AA91FHL6"/>
<feature type="region of interest" description="Disordered" evidence="1">
    <location>
        <begin position="990"/>
        <end position="1010"/>
    </location>
</feature>
<keyword evidence="2" id="KW-0472">Membrane</keyword>
<accession>A0AA91FHL6</accession>
<organism evidence="3">
    <name type="scientific">Faucicola osloensis</name>
    <name type="common">Moraxella osloensis</name>
    <dbReference type="NCBI Taxonomy" id="34062"/>
    <lineage>
        <taxon>Bacteria</taxon>
        <taxon>Pseudomonadati</taxon>
        <taxon>Pseudomonadota</taxon>
        <taxon>Gammaproteobacteria</taxon>
        <taxon>Moraxellales</taxon>
        <taxon>Moraxellaceae</taxon>
        <taxon>Faucicola</taxon>
    </lineage>
</organism>
<evidence type="ECO:0000313" key="3">
    <source>
        <dbReference type="EMBL" id="OBX62407.1"/>
    </source>
</evidence>
<comment type="caution">
    <text evidence="3">The sequence shown here is derived from an EMBL/GenBank/DDBJ whole genome shotgun (WGS) entry which is preliminary data.</text>
</comment>
<gene>
    <name evidence="3" type="ORF">A9299_04225</name>
</gene>